<sequence length="889" mass="104992">MSNNGDKDPQGQAEDSNPETGKEEGEKGKIKINNPEKVDDGTSSSDAEVSEKDEPVAKEPSRTEPNPDELDDEPKKEEKIEINDNTFEQDAIFGDHNTINKNSYNYAQERNGLPTQLDPIDTDKIKFGVQDLSKESINSLHENSFLIVNCAHEEIANSLKHAIAQDKIFDTYKKQEVSFDTYESSDIIHLIEDCRRKSLVKKADKLLLFIYDSRNNKNPALLNSLRKKSRRGKDDIVKRLSLDFFIIYLTYHENQNYLIQSPFDFYIIDAFEVYMRKYKISEDQACIIRNDQKDDYWSSGDKNLLKDLDKIIEESNFNTIIRNKKNEVRTSFKEIFKNKKEPISKYVLFVATIFPELPPDLFNRYVTILIKDKKKIRVNDKKISLLSIWEEDTDSILDDCGLETYYVNNQSFVDFKNTNEADACKNTLFKKFTLFADQQARTFIEKQELFSTKISFQLHNRIHPVIAKLNIYFKNYYGEEILKIWLLKLENQRKNIAKYLSLEYNTETDIKILDERIDKLEKNKNIEDQEGYLRKMKEIDPINFNQQYDSKLKKAQYIKFLFYKEESLPENTSIKSILDELYELRIVCIDKLNTICADLYNASEILKDNTYLFVDLLAIIHENDESKELINKFFIDRFFEVNKHYIILNILTKFQIKNEVFNSLEFYKISLQHKTHKVNDYAIDEFISLLLKDPLNFYKYISGIRNWFPEITTSLEDYTRLEKNILTAYLLIITRQKKNDKYHSLNSQVIKSDVYKALFENLEESGNILEFIIENLFNAAILFEDKENTFRSRIIQYQLASIMSYWYSLLCRIEESEIPDTRIKEKKEILISILLKVLSKEQLKKLLLNLREIRLNQNKTASKIRDIKEKKKLKKKRGYLIELINQLKN</sequence>
<proteinExistence type="predicted"/>
<dbReference type="AlphaFoldDB" id="A0A7L4ZJ26"/>
<organism evidence="2 3">
    <name type="scientific">Kordia antarctica</name>
    <dbReference type="NCBI Taxonomy" id="1218801"/>
    <lineage>
        <taxon>Bacteria</taxon>
        <taxon>Pseudomonadati</taxon>
        <taxon>Bacteroidota</taxon>
        <taxon>Flavobacteriia</taxon>
        <taxon>Flavobacteriales</taxon>
        <taxon>Flavobacteriaceae</taxon>
        <taxon>Kordia</taxon>
    </lineage>
</organism>
<reference evidence="2 3" key="1">
    <citation type="journal article" date="2013" name="Int. J. Syst. Evol. Microbiol.">
        <title>Kordia antarctica sp. nov., isolated from Antarctic seawater.</title>
        <authorList>
            <person name="Baek K."/>
            <person name="Choi A."/>
            <person name="Kang I."/>
            <person name="Lee K."/>
            <person name="Cho J.C."/>
        </authorList>
    </citation>
    <scope>NUCLEOTIDE SEQUENCE [LARGE SCALE GENOMIC DNA]</scope>
    <source>
        <strain evidence="2 3">IMCC3317</strain>
    </source>
</reference>
<feature type="region of interest" description="Disordered" evidence="1">
    <location>
        <begin position="1"/>
        <end position="77"/>
    </location>
</feature>
<evidence type="ECO:0000313" key="3">
    <source>
        <dbReference type="Proteomes" id="UP000464657"/>
    </source>
</evidence>
<evidence type="ECO:0000313" key="2">
    <source>
        <dbReference type="EMBL" id="QHI36429.1"/>
    </source>
</evidence>
<dbReference type="RefSeq" id="WP_160129135.1">
    <property type="nucleotide sequence ID" value="NZ_CP019288.1"/>
</dbReference>
<keyword evidence="3" id="KW-1185">Reference proteome</keyword>
<feature type="compositionally biased region" description="Basic and acidic residues" evidence="1">
    <location>
        <begin position="49"/>
        <end position="62"/>
    </location>
</feature>
<evidence type="ECO:0000256" key="1">
    <source>
        <dbReference type="SAM" id="MobiDB-lite"/>
    </source>
</evidence>
<name>A0A7L4ZJ26_9FLAO</name>
<feature type="compositionally biased region" description="Basic and acidic residues" evidence="1">
    <location>
        <begin position="20"/>
        <end position="40"/>
    </location>
</feature>
<dbReference type="EMBL" id="CP019288">
    <property type="protein sequence ID" value="QHI36429.1"/>
    <property type="molecule type" value="Genomic_DNA"/>
</dbReference>
<dbReference type="OrthoDB" id="1397393at2"/>
<accession>A0A7L4ZJ26</accession>
<gene>
    <name evidence="2" type="ORF">IMCC3317_17920</name>
</gene>
<dbReference type="Proteomes" id="UP000464657">
    <property type="component" value="Chromosome"/>
</dbReference>
<protein>
    <submittedName>
        <fullName evidence="2">Uncharacterized protein</fullName>
    </submittedName>
</protein>
<dbReference type="KEGG" id="kan:IMCC3317_17920"/>